<reference evidence="5" key="1">
    <citation type="submission" date="2023-08" db="EMBL/GenBank/DDBJ databases">
        <authorList>
            <person name="Alioto T."/>
            <person name="Alioto T."/>
            <person name="Gomez Garrido J."/>
        </authorList>
    </citation>
    <scope>NUCLEOTIDE SEQUENCE</scope>
</reference>
<feature type="disulfide bond" evidence="3">
    <location>
        <begin position="235"/>
        <end position="253"/>
    </location>
</feature>
<dbReference type="InterPro" id="IPR001283">
    <property type="entry name" value="CRISP-related"/>
</dbReference>
<evidence type="ECO:0000256" key="3">
    <source>
        <dbReference type="PROSITE-ProRule" id="PRU01005"/>
    </source>
</evidence>
<dbReference type="InterPro" id="IPR014044">
    <property type="entry name" value="CAP_dom"/>
</dbReference>
<dbReference type="SUPFAM" id="SSF57546">
    <property type="entry name" value="Crisp domain-like"/>
    <property type="match status" value="1"/>
</dbReference>
<evidence type="ECO:0000313" key="6">
    <source>
        <dbReference type="Proteomes" id="UP001178508"/>
    </source>
</evidence>
<evidence type="ECO:0000256" key="1">
    <source>
        <dbReference type="ARBA" id="ARBA00009923"/>
    </source>
</evidence>
<dbReference type="SUPFAM" id="SSF55797">
    <property type="entry name" value="PR-1-like"/>
    <property type="match status" value="1"/>
</dbReference>
<dbReference type="InterPro" id="IPR018244">
    <property type="entry name" value="Allrgn_V5/Tpx1_CS"/>
</dbReference>
<dbReference type="PROSITE" id="PS01009">
    <property type="entry name" value="CRISP_1"/>
    <property type="match status" value="1"/>
</dbReference>
<dbReference type="PROSITE" id="PS51670">
    <property type="entry name" value="SHKT"/>
    <property type="match status" value="1"/>
</dbReference>
<evidence type="ECO:0000256" key="2">
    <source>
        <dbReference type="ARBA" id="ARBA00023157"/>
    </source>
</evidence>
<dbReference type="FunFam" id="3.40.33.10:FF:000005">
    <property type="entry name" value="Cysteine-rich secretory protein 2"/>
    <property type="match status" value="1"/>
</dbReference>
<dbReference type="InterPro" id="IPR003582">
    <property type="entry name" value="ShKT_dom"/>
</dbReference>
<evidence type="ECO:0000259" key="4">
    <source>
        <dbReference type="PROSITE" id="PS51670"/>
    </source>
</evidence>
<dbReference type="SMART" id="SM00198">
    <property type="entry name" value="SCP"/>
    <property type="match status" value="1"/>
</dbReference>
<dbReference type="GO" id="GO:0005576">
    <property type="term" value="C:extracellular region"/>
    <property type="evidence" value="ECO:0007669"/>
    <property type="project" value="InterPro"/>
</dbReference>
<dbReference type="InterPro" id="IPR035940">
    <property type="entry name" value="CAP_sf"/>
</dbReference>
<keyword evidence="2 3" id="KW-1015">Disulfide bond</keyword>
<comment type="similarity">
    <text evidence="1">Belongs to the CRISP family.</text>
</comment>
<dbReference type="FunFam" id="1.10.10.740:FF:000001">
    <property type="entry name" value="Cysteine-rich secretory protein 2"/>
    <property type="match status" value="1"/>
</dbReference>
<organism evidence="5 6">
    <name type="scientific">Xyrichtys novacula</name>
    <name type="common">Pearly razorfish</name>
    <name type="synonym">Hemipteronotus novacula</name>
    <dbReference type="NCBI Taxonomy" id="13765"/>
    <lineage>
        <taxon>Eukaryota</taxon>
        <taxon>Metazoa</taxon>
        <taxon>Chordata</taxon>
        <taxon>Craniata</taxon>
        <taxon>Vertebrata</taxon>
        <taxon>Euteleostomi</taxon>
        <taxon>Actinopterygii</taxon>
        <taxon>Neopterygii</taxon>
        <taxon>Teleostei</taxon>
        <taxon>Neoteleostei</taxon>
        <taxon>Acanthomorphata</taxon>
        <taxon>Eupercaria</taxon>
        <taxon>Labriformes</taxon>
        <taxon>Labridae</taxon>
        <taxon>Xyrichtys</taxon>
    </lineage>
</organism>
<sequence>MFAENNCLYFFKTIIILNVVFFKSTKLSLYSLNAHLMKDLDLPSNRNVRNKGSNGVSPSEEAVILEKHNDLRRNVQPTASNMLEMAWSKEAAANAQRWAETCAMAHSAEGQRRISSSGCGENIYMSDHKDSWSHAIQAWYNEFDNWQYGSGSINGKPVGHFTQVVWYRSNLVGCGVAHCPEASYHYFYVCQYCPPGNYQFTHPYKKGAHCGACPDSCDNQLCTNPCPYSDKYGNCPGLAKKWGCSNGSVAAWCRASCACSDKIK</sequence>
<feature type="disulfide bond" evidence="3">
    <location>
        <begin position="244"/>
        <end position="257"/>
    </location>
</feature>
<dbReference type="Pfam" id="PF08562">
    <property type="entry name" value="Crisp"/>
    <property type="match status" value="1"/>
</dbReference>
<keyword evidence="6" id="KW-1185">Reference proteome</keyword>
<comment type="caution">
    <text evidence="3">Lacks conserved residue(s) required for the propagation of feature annotation.</text>
</comment>
<feature type="domain" description="ShKT" evidence="4">
    <location>
        <begin position="226"/>
        <end position="259"/>
    </location>
</feature>
<protein>
    <submittedName>
        <fullName evidence="5">Cysteine-rich secretory protein 2-like</fullName>
    </submittedName>
</protein>
<dbReference type="InterPro" id="IPR013871">
    <property type="entry name" value="Cysteine_rich_secretory"/>
</dbReference>
<accession>A0AAV1GT75</accession>
<dbReference type="Pfam" id="PF00188">
    <property type="entry name" value="CAP"/>
    <property type="match status" value="1"/>
</dbReference>
<dbReference type="Proteomes" id="UP001178508">
    <property type="component" value="Chromosome 17"/>
</dbReference>
<dbReference type="EMBL" id="OY660880">
    <property type="protein sequence ID" value="CAJ1076985.1"/>
    <property type="molecule type" value="Genomic_DNA"/>
</dbReference>
<dbReference type="AlphaFoldDB" id="A0AAV1GT75"/>
<name>A0AAV1GT75_XYRNO</name>
<dbReference type="PRINTS" id="PR00837">
    <property type="entry name" value="V5TPXLIKE"/>
</dbReference>
<dbReference type="InterPro" id="IPR042076">
    <property type="entry name" value="Crisp-like_dom"/>
</dbReference>
<dbReference type="Gene3D" id="3.40.33.10">
    <property type="entry name" value="CAP"/>
    <property type="match status" value="1"/>
</dbReference>
<gene>
    <name evidence="5" type="ORF">XNOV1_A019977</name>
</gene>
<dbReference type="PANTHER" id="PTHR10334">
    <property type="entry name" value="CYSTEINE-RICH SECRETORY PROTEIN-RELATED"/>
    <property type="match status" value="1"/>
</dbReference>
<dbReference type="Gene3D" id="1.10.10.740">
    <property type="entry name" value="Crisp domain"/>
    <property type="match status" value="1"/>
</dbReference>
<proteinExistence type="inferred from homology"/>
<dbReference type="PROSITE" id="PS01010">
    <property type="entry name" value="CRISP_2"/>
    <property type="match status" value="1"/>
</dbReference>
<evidence type="ECO:0000313" key="5">
    <source>
        <dbReference type="EMBL" id="CAJ1076985.1"/>
    </source>
</evidence>